<accession>A0A225VPI9</accession>
<evidence type="ECO:0000313" key="1">
    <source>
        <dbReference type="EMBL" id="OWZ06939.1"/>
    </source>
</evidence>
<keyword evidence="1" id="KW-0695">RNA-directed DNA polymerase</keyword>
<dbReference type="EMBL" id="NBNE01003752">
    <property type="protein sequence ID" value="OWZ06939.1"/>
    <property type="molecule type" value="Genomic_DNA"/>
</dbReference>
<name>A0A225VPI9_9STRA</name>
<sequence>MTYKVAREAWRWADHFVLSSDNALNGQRKVDENTPEMSLRLVVPTTRIQVVQHNCHGSIERGHQSVVRANQRVKHDCYWIDFYADMETHVKPYLDSSSSNTLTQLKGYSPGNYSFTGFVITKAMSGTDALTVTKVFEECTYRRFGAPSIIRHHRERAS</sequence>
<protein>
    <submittedName>
        <fullName evidence="1">Reverse transcriptase</fullName>
    </submittedName>
</protein>
<dbReference type="GO" id="GO:0003964">
    <property type="term" value="F:RNA-directed DNA polymerase activity"/>
    <property type="evidence" value="ECO:0007669"/>
    <property type="project" value="UniProtKB-KW"/>
</dbReference>
<evidence type="ECO:0000313" key="2">
    <source>
        <dbReference type="Proteomes" id="UP000198211"/>
    </source>
</evidence>
<keyword evidence="1" id="KW-0548">Nucleotidyltransferase</keyword>
<reference evidence="2" key="1">
    <citation type="submission" date="2017-03" db="EMBL/GenBank/DDBJ databases">
        <title>Phytopthora megakarya and P. palmivora, two closely related causual agents of cacao black pod achieved similar genome size and gene model numbers by different mechanisms.</title>
        <authorList>
            <person name="Ali S."/>
            <person name="Shao J."/>
            <person name="Larry D.J."/>
            <person name="Kronmiller B."/>
            <person name="Shen D."/>
            <person name="Strem M.D."/>
            <person name="Melnick R.L."/>
            <person name="Guiltinan M.J."/>
            <person name="Tyler B.M."/>
            <person name="Meinhardt L.W."/>
            <person name="Bailey B.A."/>
        </authorList>
    </citation>
    <scope>NUCLEOTIDE SEQUENCE [LARGE SCALE GENOMIC DNA]</scope>
    <source>
        <strain evidence="2">zdho120</strain>
    </source>
</reference>
<organism evidence="1 2">
    <name type="scientific">Phytophthora megakarya</name>
    <dbReference type="NCBI Taxonomy" id="4795"/>
    <lineage>
        <taxon>Eukaryota</taxon>
        <taxon>Sar</taxon>
        <taxon>Stramenopiles</taxon>
        <taxon>Oomycota</taxon>
        <taxon>Peronosporomycetes</taxon>
        <taxon>Peronosporales</taxon>
        <taxon>Peronosporaceae</taxon>
        <taxon>Phytophthora</taxon>
    </lineage>
</organism>
<dbReference type="Gene3D" id="1.10.340.70">
    <property type="match status" value="1"/>
</dbReference>
<proteinExistence type="predicted"/>
<dbReference type="Proteomes" id="UP000198211">
    <property type="component" value="Unassembled WGS sequence"/>
</dbReference>
<keyword evidence="1" id="KW-0808">Transferase</keyword>
<keyword evidence="2" id="KW-1185">Reference proteome</keyword>
<comment type="caution">
    <text evidence="1">The sequence shown here is derived from an EMBL/GenBank/DDBJ whole genome shotgun (WGS) entry which is preliminary data.</text>
</comment>
<gene>
    <name evidence="1" type="ORF">PHMEG_00020736</name>
</gene>
<dbReference type="AlphaFoldDB" id="A0A225VPI9"/>